<protein>
    <submittedName>
        <fullName evidence="1">Uncharacterized protein</fullName>
    </submittedName>
</protein>
<sequence>MTYGEGSSATDYVTDLTDVTEVGLNHILHHSQQDFYEQAFRPVSQQDSLFVEQTEKPVVGNSGRCELELSRSVTFYYYCL</sequence>
<dbReference type="EMBL" id="NXIB02000023">
    <property type="protein sequence ID" value="PHX56332.1"/>
    <property type="molecule type" value="Genomic_DNA"/>
</dbReference>
<organism evidence="1 2">
    <name type="scientific">Tychonema bourrellyi FEM_GT703</name>
    <dbReference type="NCBI Taxonomy" id="2040638"/>
    <lineage>
        <taxon>Bacteria</taxon>
        <taxon>Bacillati</taxon>
        <taxon>Cyanobacteriota</taxon>
        <taxon>Cyanophyceae</taxon>
        <taxon>Oscillatoriophycideae</taxon>
        <taxon>Oscillatoriales</taxon>
        <taxon>Microcoleaceae</taxon>
        <taxon>Tychonema</taxon>
    </lineage>
</organism>
<evidence type="ECO:0000313" key="2">
    <source>
        <dbReference type="Proteomes" id="UP000226442"/>
    </source>
</evidence>
<keyword evidence="2" id="KW-1185">Reference proteome</keyword>
<accession>A0A2G4F3J8</accession>
<comment type="caution">
    <text evidence="1">The sequence shown here is derived from an EMBL/GenBank/DDBJ whole genome shotgun (WGS) entry which is preliminary data.</text>
</comment>
<dbReference type="Proteomes" id="UP000226442">
    <property type="component" value="Unassembled WGS sequence"/>
</dbReference>
<proteinExistence type="predicted"/>
<gene>
    <name evidence="1" type="ORF">CP500_005985</name>
</gene>
<evidence type="ECO:0000313" key="1">
    <source>
        <dbReference type="EMBL" id="PHX56332.1"/>
    </source>
</evidence>
<reference evidence="1" key="1">
    <citation type="submission" date="2017-10" db="EMBL/GenBank/DDBJ databases">
        <title>Draft genome sequence of the planktic cyanobacteria Tychonema bourrellyi isolated from alpine lentic freshwater.</title>
        <authorList>
            <person name="Tett A."/>
            <person name="Armanini F."/>
            <person name="Asnicar F."/>
            <person name="Boscaini A."/>
            <person name="Pasolli E."/>
            <person name="Zolfo M."/>
            <person name="Donati C."/>
            <person name="Salmaso N."/>
            <person name="Segata N."/>
        </authorList>
    </citation>
    <scope>NUCLEOTIDE SEQUENCE</scope>
    <source>
        <strain evidence="1">FEM_GT703</strain>
    </source>
</reference>
<dbReference type="AlphaFoldDB" id="A0A2G4F3J8"/>
<name>A0A2G4F3J8_9CYAN</name>